<evidence type="ECO:0000256" key="10">
    <source>
        <dbReference type="ARBA" id="ARBA00022676"/>
    </source>
</evidence>
<evidence type="ECO:0000256" key="19">
    <source>
        <dbReference type="ARBA" id="ARBA00032454"/>
    </source>
</evidence>
<dbReference type="UniPathway" id="UPA00219"/>
<evidence type="ECO:0000256" key="12">
    <source>
        <dbReference type="ARBA" id="ARBA00022801"/>
    </source>
</evidence>
<dbReference type="GO" id="GO:0030288">
    <property type="term" value="C:outer membrane-bounded periplasmic space"/>
    <property type="evidence" value="ECO:0007669"/>
    <property type="project" value="TreeGrafter"/>
</dbReference>
<comment type="function">
    <text evidence="1 23">Cell wall formation. Synthesis of cross-linked peptidoglycan from the lipid intermediates. The enzyme has a penicillin-insensitive transglycosylase N-terminal domain (formation of linear glycan strands) and a penicillin-sensitive transpeptidase C-terminal domain (cross-linking of the peptide subunits).</text>
</comment>
<dbReference type="Pfam" id="PF00905">
    <property type="entry name" value="Transpeptidase"/>
    <property type="match status" value="1"/>
</dbReference>
<comment type="pathway">
    <text evidence="3 23">Cell wall biogenesis; peptidoglycan biosynthesis.</text>
</comment>
<gene>
    <name evidence="29" type="primary">mrcB</name>
    <name evidence="29" type="ORF">CWE25_05575</name>
</gene>
<evidence type="ECO:0000256" key="15">
    <source>
        <dbReference type="ARBA" id="ARBA00023136"/>
    </source>
</evidence>
<dbReference type="Proteomes" id="UP000287330">
    <property type="component" value="Unassembled WGS sequence"/>
</dbReference>
<evidence type="ECO:0000259" key="28">
    <source>
        <dbReference type="Pfam" id="PF14814"/>
    </source>
</evidence>
<keyword evidence="30" id="KW-1185">Reference proteome</keyword>
<dbReference type="AlphaFoldDB" id="A0A432Y8C3"/>
<keyword evidence="7" id="KW-1003">Cell membrane</keyword>
<keyword evidence="25" id="KW-0812">Transmembrane</keyword>
<evidence type="ECO:0000256" key="7">
    <source>
        <dbReference type="ARBA" id="ARBA00022475"/>
    </source>
</evidence>
<evidence type="ECO:0000256" key="5">
    <source>
        <dbReference type="ARBA" id="ARBA00007739"/>
    </source>
</evidence>
<protein>
    <recommendedName>
        <fullName evidence="6 22">Penicillin-binding protein 1B</fullName>
        <shortName evidence="23">PBP-1b</shortName>
        <shortName evidence="23">PBP1b</shortName>
    </recommendedName>
    <alternativeName>
        <fullName evidence="19 23">Murein polymerase</fullName>
    </alternativeName>
</protein>
<feature type="domain" description="Glycosyl transferase family 51" evidence="27">
    <location>
        <begin position="148"/>
        <end position="325"/>
    </location>
</feature>
<keyword evidence="16" id="KW-0046">Antibiotic resistance</keyword>
<evidence type="ECO:0000313" key="29">
    <source>
        <dbReference type="EMBL" id="RUO57141.1"/>
    </source>
</evidence>
<feature type="domain" description="Bifunctional transglycosylase second" evidence="28">
    <location>
        <begin position="58"/>
        <end position="142"/>
    </location>
</feature>
<dbReference type="InterPro" id="IPR011813">
    <property type="entry name" value="PBP_1b"/>
</dbReference>
<comment type="subcellular location">
    <subcellularLocation>
        <location evidence="2">Cell membrane</location>
    </subcellularLocation>
</comment>
<evidence type="ECO:0000256" key="4">
    <source>
        <dbReference type="ARBA" id="ARBA00007090"/>
    </source>
</evidence>
<evidence type="ECO:0000256" key="11">
    <source>
        <dbReference type="ARBA" id="ARBA00022679"/>
    </source>
</evidence>
<name>A0A432Y8C3_9GAMM</name>
<evidence type="ECO:0000256" key="3">
    <source>
        <dbReference type="ARBA" id="ARBA00004752"/>
    </source>
</evidence>
<evidence type="ECO:0000256" key="9">
    <source>
        <dbReference type="ARBA" id="ARBA00022670"/>
    </source>
</evidence>
<dbReference type="PANTHER" id="PTHR32282:SF11">
    <property type="entry name" value="PENICILLIN-BINDING PROTEIN 1B"/>
    <property type="match status" value="1"/>
</dbReference>
<comment type="catalytic activity">
    <reaction evidence="21">
        <text>[GlcNAc-(1-&gt;4)-Mur2Ac(oyl-L-Ala-gamma-D-Glu-L-Lys-D-Ala-D-Ala)](n)-di-trans,octa-cis-undecaprenyl diphosphate + beta-D-GlcNAc-(1-&gt;4)-Mur2Ac(oyl-L-Ala-gamma-D-Glu-L-Lys-D-Ala-D-Ala)-di-trans,octa-cis-undecaprenyl diphosphate = [GlcNAc-(1-&gt;4)-Mur2Ac(oyl-L-Ala-gamma-D-Glu-L-Lys-D-Ala-D-Ala)](n+1)-di-trans,octa-cis-undecaprenyl diphosphate + di-trans,octa-cis-undecaprenyl diphosphate + H(+)</text>
        <dbReference type="Rhea" id="RHEA:23708"/>
        <dbReference type="Rhea" id="RHEA-COMP:9602"/>
        <dbReference type="Rhea" id="RHEA-COMP:9603"/>
        <dbReference type="ChEBI" id="CHEBI:15378"/>
        <dbReference type="ChEBI" id="CHEBI:58405"/>
        <dbReference type="ChEBI" id="CHEBI:60033"/>
        <dbReference type="ChEBI" id="CHEBI:78435"/>
        <dbReference type="EC" id="2.4.99.28"/>
    </reaction>
</comment>
<feature type="domain" description="Penicillin-binding protein transpeptidase" evidence="26">
    <location>
        <begin position="414"/>
        <end position="652"/>
    </location>
</feature>
<dbReference type="NCBIfam" id="TIGR02071">
    <property type="entry name" value="PBP_1b"/>
    <property type="match status" value="1"/>
</dbReference>
<dbReference type="InterPro" id="IPR036950">
    <property type="entry name" value="PBP_transglycosylase"/>
</dbReference>
<dbReference type="Pfam" id="PF00912">
    <property type="entry name" value="Transgly"/>
    <property type="match status" value="1"/>
</dbReference>
<evidence type="ECO:0000313" key="30">
    <source>
        <dbReference type="Proteomes" id="UP000287330"/>
    </source>
</evidence>
<dbReference type="RefSeq" id="WP_126753146.1">
    <property type="nucleotide sequence ID" value="NZ_PIPV01000003.1"/>
</dbReference>
<organism evidence="29 30">
    <name type="scientific">Idiomarina fontislapidosi</name>
    <dbReference type="NCBI Taxonomy" id="263723"/>
    <lineage>
        <taxon>Bacteria</taxon>
        <taxon>Pseudomonadati</taxon>
        <taxon>Pseudomonadota</taxon>
        <taxon>Gammaproteobacteria</taxon>
        <taxon>Alteromonadales</taxon>
        <taxon>Idiomarinaceae</taxon>
        <taxon>Idiomarina</taxon>
    </lineage>
</organism>
<keyword evidence="11 23" id="KW-0808">Transferase</keyword>
<keyword evidence="10 23" id="KW-0328">Glycosyltransferase</keyword>
<evidence type="ECO:0000256" key="14">
    <source>
        <dbReference type="ARBA" id="ARBA00022984"/>
    </source>
</evidence>
<keyword evidence="25" id="KW-1133">Transmembrane helix</keyword>
<dbReference type="GO" id="GO:0008360">
    <property type="term" value="P:regulation of cell shape"/>
    <property type="evidence" value="ECO:0007669"/>
    <property type="project" value="UniProtKB-UniRule"/>
</dbReference>
<dbReference type="GO" id="GO:0046677">
    <property type="term" value="P:response to antibiotic"/>
    <property type="evidence" value="ECO:0007669"/>
    <property type="project" value="UniProtKB-UniRule"/>
</dbReference>
<reference evidence="30" key="1">
    <citation type="journal article" date="2018" name="Front. Microbiol.">
        <title>Genome-Based Analysis Reveals the Taxonomy and Diversity of the Family Idiomarinaceae.</title>
        <authorList>
            <person name="Liu Y."/>
            <person name="Lai Q."/>
            <person name="Shao Z."/>
        </authorList>
    </citation>
    <scope>NUCLEOTIDE SEQUENCE [LARGE SCALE GENOMIC DNA]</scope>
    <source>
        <strain evidence="30">F23</strain>
    </source>
</reference>
<accession>A0A432Y8C3</accession>
<evidence type="ECO:0000256" key="6">
    <source>
        <dbReference type="ARBA" id="ARBA00018637"/>
    </source>
</evidence>
<keyword evidence="9" id="KW-0645">Protease</keyword>
<dbReference type="PIRSF" id="PIRSF002799">
    <property type="entry name" value="PBP_1b"/>
    <property type="match status" value="1"/>
</dbReference>
<dbReference type="PANTHER" id="PTHR32282">
    <property type="entry name" value="BINDING PROTEIN TRANSPEPTIDASE, PUTATIVE-RELATED"/>
    <property type="match status" value="1"/>
</dbReference>
<dbReference type="EMBL" id="PIPV01000003">
    <property type="protein sequence ID" value="RUO57141.1"/>
    <property type="molecule type" value="Genomic_DNA"/>
</dbReference>
<evidence type="ECO:0000256" key="21">
    <source>
        <dbReference type="ARBA" id="ARBA00049902"/>
    </source>
</evidence>
<feature type="active site" description="Proton donor; for transglycosylase activity" evidence="24">
    <location>
        <position position="178"/>
    </location>
</feature>
<evidence type="ECO:0000259" key="26">
    <source>
        <dbReference type="Pfam" id="PF00905"/>
    </source>
</evidence>
<comment type="caution">
    <text evidence="29">The sequence shown here is derived from an EMBL/GenBank/DDBJ whole genome shotgun (WGS) entry which is preliminary data.</text>
</comment>
<sequence length="755" mass="84579">MTSKPWLNYIIKTALKIGLLVVVVSAFYLIYLDATLTRVFANQRYQAPALVYAAEKTLRTGDVIEKAQVIDVLERLSYQRSGSTEATGYFSVSGERLMVHRRPFDFADGPKMSQRVELNFQRGKIASIVSWPDGRQLDAIQLEPQLIGRINSLSNEDRLLVGLEVIPNLMTETLLLVEDKNFYHHSGVSPLSVLRALAANIKAGRTVQGGSTLTQQLVKNLYLTREQTLWRKFHEAMMSLVIDYRFDKNTILETYFNEVYFGQDGRHAIHGVGLASQYYFGRQVQELTADQVALLIAMVKGPSYYDPRRYPERVRERRDLVLRLMYENDLLSKSDFIAAIETEIKVRASRRLVEDSFPHYLERVKEELNRIKLPPNWQEDGLKIFTALDIEAQHRAERVMADGVPGREIADLEGALVVSDYRSGTLVALVGGRNANQVGFNRAIKALRPIGSLIKPIIYTTAMSESESMELNSHVVDEPVTLTDEQGKPWQPQNYDSEFWGDMTIYDALVYSRNLPAVRIGLQVGIETLITQLRKMGVVTPIRDYPSLTLGAVEMSPLAVSRVFSTIANDGVFQPLKTINAITTHDGLPVYENPREVRKHVLSPKVAYLTRYAMAGVVSKGTANALGQAFPGTPMAGKTGTTNDYKDSWFVSIDGRYVVTAWLGTDDNQTTWLSGSSGALPMVSRFYQKVQPAPLSLIPVDGLTFQSFHKKLGTRIPDSCQQAVILPAPPTPLAEDMNCDAQVEEKSWLERLFGG</sequence>
<dbReference type="GO" id="GO:0009252">
    <property type="term" value="P:peptidoglycan biosynthetic process"/>
    <property type="evidence" value="ECO:0007669"/>
    <property type="project" value="UniProtKB-UniRule"/>
</dbReference>
<evidence type="ECO:0000256" key="13">
    <source>
        <dbReference type="ARBA" id="ARBA00022960"/>
    </source>
</evidence>
<dbReference type="InterPro" id="IPR023346">
    <property type="entry name" value="Lysozyme-like_dom_sf"/>
</dbReference>
<evidence type="ECO:0000256" key="16">
    <source>
        <dbReference type="ARBA" id="ARBA00023251"/>
    </source>
</evidence>
<keyword evidence="18 23" id="KW-0961">Cell wall biogenesis/degradation</keyword>
<comment type="catalytic activity">
    <reaction evidence="20">
        <text>Preferential cleavage: (Ac)2-L-Lys-D-Ala-|-D-Ala. Also transpeptidation of peptidyl-alanyl moieties that are N-acyl substituents of D-alanine.</text>
        <dbReference type="EC" id="3.4.16.4"/>
    </reaction>
</comment>
<keyword evidence="17" id="KW-0511">Multifunctional enzyme</keyword>
<keyword evidence="8" id="KW-0121">Carboxypeptidase</keyword>
<dbReference type="Gene3D" id="3.40.710.10">
    <property type="entry name" value="DD-peptidase/beta-lactamase superfamily"/>
    <property type="match status" value="1"/>
</dbReference>
<evidence type="ECO:0000256" key="18">
    <source>
        <dbReference type="ARBA" id="ARBA00023316"/>
    </source>
</evidence>
<proteinExistence type="inferred from homology"/>
<evidence type="ECO:0000256" key="25">
    <source>
        <dbReference type="SAM" id="Phobius"/>
    </source>
</evidence>
<evidence type="ECO:0000256" key="22">
    <source>
        <dbReference type="NCBIfam" id="TIGR02071"/>
    </source>
</evidence>
<dbReference type="Gene3D" id="1.10.3810.10">
    <property type="entry name" value="Biosynthetic peptidoglycan transglycosylase-like"/>
    <property type="match status" value="1"/>
</dbReference>
<dbReference type="SUPFAM" id="SSF56601">
    <property type="entry name" value="beta-lactamase/transpeptidase-like"/>
    <property type="match status" value="1"/>
</dbReference>
<dbReference type="InterPro" id="IPR001264">
    <property type="entry name" value="Glyco_trans_51"/>
</dbReference>
<dbReference type="GO" id="GO:0009274">
    <property type="term" value="C:peptidoglycan-based cell wall"/>
    <property type="evidence" value="ECO:0007669"/>
    <property type="project" value="UniProtKB-UniRule"/>
</dbReference>
<dbReference type="SUPFAM" id="SSF53955">
    <property type="entry name" value="Lysozyme-like"/>
    <property type="match status" value="1"/>
</dbReference>
<evidence type="ECO:0000256" key="20">
    <source>
        <dbReference type="ARBA" id="ARBA00034000"/>
    </source>
</evidence>
<dbReference type="GO" id="GO:0006508">
    <property type="term" value="P:proteolysis"/>
    <property type="evidence" value="ECO:0007669"/>
    <property type="project" value="UniProtKB-KW"/>
</dbReference>
<evidence type="ECO:0000256" key="24">
    <source>
        <dbReference type="PIRSR" id="PIRSR002799-1"/>
    </source>
</evidence>
<evidence type="ECO:0000256" key="2">
    <source>
        <dbReference type="ARBA" id="ARBA00004236"/>
    </source>
</evidence>
<dbReference type="GO" id="GO:0008658">
    <property type="term" value="F:penicillin binding"/>
    <property type="evidence" value="ECO:0007669"/>
    <property type="project" value="UniProtKB-UniRule"/>
</dbReference>
<evidence type="ECO:0000259" key="27">
    <source>
        <dbReference type="Pfam" id="PF00912"/>
    </source>
</evidence>
<dbReference type="InterPro" id="IPR050396">
    <property type="entry name" value="Glycosyltr_51/Transpeptidase"/>
</dbReference>
<dbReference type="Pfam" id="PF14814">
    <property type="entry name" value="UB2H"/>
    <property type="match status" value="1"/>
</dbReference>
<dbReference type="GO" id="GO:0071555">
    <property type="term" value="P:cell wall organization"/>
    <property type="evidence" value="ECO:0007669"/>
    <property type="project" value="UniProtKB-UniRule"/>
</dbReference>
<dbReference type="GO" id="GO:0008955">
    <property type="term" value="F:peptidoglycan glycosyltransferase activity"/>
    <property type="evidence" value="ECO:0007669"/>
    <property type="project" value="UniProtKB-UniRule"/>
</dbReference>
<evidence type="ECO:0000256" key="17">
    <source>
        <dbReference type="ARBA" id="ARBA00023268"/>
    </source>
</evidence>
<keyword evidence="12" id="KW-0378">Hydrolase</keyword>
<dbReference type="InterPro" id="IPR001460">
    <property type="entry name" value="PCN-bd_Tpept"/>
</dbReference>
<dbReference type="Gene3D" id="3.30.2060.10">
    <property type="entry name" value="Penicillin-binding protein 1b domain"/>
    <property type="match status" value="1"/>
</dbReference>
<dbReference type="InterPro" id="IPR012338">
    <property type="entry name" value="Beta-lactam/transpept-like"/>
</dbReference>
<dbReference type="GO" id="GO:0005886">
    <property type="term" value="C:plasma membrane"/>
    <property type="evidence" value="ECO:0007669"/>
    <property type="project" value="UniProtKB-SubCell"/>
</dbReference>
<dbReference type="InterPro" id="IPR028166">
    <property type="entry name" value="UB2H"/>
</dbReference>
<comment type="similarity">
    <text evidence="5 23">In the N-terminal section; belongs to the glycosyltransferase 51 family.</text>
</comment>
<dbReference type="GO" id="GO:0009002">
    <property type="term" value="F:serine-type D-Ala-D-Ala carboxypeptidase activity"/>
    <property type="evidence" value="ECO:0007669"/>
    <property type="project" value="UniProtKB-EC"/>
</dbReference>
<feature type="transmembrane region" description="Helical" evidence="25">
    <location>
        <begin position="9"/>
        <end position="31"/>
    </location>
</feature>
<keyword evidence="13 23" id="KW-0133">Cell shape</keyword>
<feature type="active site" description="Acyl-ester intermediate; for transpeptidase activity" evidence="24">
    <location>
        <position position="452"/>
    </location>
</feature>
<evidence type="ECO:0000256" key="1">
    <source>
        <dbReference type="ARBA" id="ARBA00002624"/>
    </source>
</evidence>
<evidence type="ECO:0000256" key="8">
    <source>
        <dbReference type="ARBA" id="ARBA00022645"/>
    </source>
</evidence>
<comment type="similarity">
    <text evidence="4 23">In the C-terminal section; belongs to the transpeptidase family.</text>
</comment>
<keyword evidence="14 23" id="KW-0573">Peptidoglycan synthesis</keyword>
<keyword evidence="15 25" id="KW-0472">Membrane</keyword>
<evidence type="ECO:0000256" key="23">
    <source>
        <dbReference type="PIRNR" id="PIRNR002799"/>
    </source>
</evidence>